<accession>A0A4R6SYB1</accession>
<dbReference type="OrthoDB" id="340433at2"/>
<dbReference type="RefSeq" id="WP_133575565.1">
    <property type="nucleotide sequence ID" value="NZ_SNYC01000004.1"/>
</dbReference>
<dbReference type="EMBL" id="SNYC01000004">
    <property type="protein sequence ID" value="TDQ09485.1"/>
    <property type="molecule type" value="Genomic_DNA"/>
</dbReference>
<dbReference type="AlphaFoldDB" id="A0A4R6SYB1"/>
<proteinExistence type="predicted"/>
<evidence type="ECO:0000259" key="1">
    <source>
        <dbReference type="Pfam" id="PF14096"/>
    </source>
</evidence>
<evidence type="ECO:0000313" key="3">
    <source>
        <dbReference type="Proteomes" id="UP000295620"/>
    </source>
</evidence>
<dbReference type="Proteomes" id="UP000295620">
    <property type="component" value="Unassembled WGS sequence"/>
</dbReference>
<reference evidence="2 3" key="1">
    <citation type="submission" date="2019-03" db="EMBL/GenBank/DDBJ databases">
        <title>Genomic Encyclopedia of Archaeal and Bacterial Type Strains, Phase II (KMG-II): from individual species to whole genera.</title>
        <authorList>
            <person name="Goeker M."/>
        </authorList>
    </citation>
    <scope>NUCLEOTIDE SEQUENCE [LARGE SCALE GENOMIC DNA]</scope>
    <source>
        <strain evidence="2 3">DSM 19035</strain>
    </source>
</reference>
<dbReference type="Pfam" id="PF14096">
    <property type="entry name" value="DUF4274"/>
    <property type="match status" value="1"/>
</dbReference>
<gene>
    <name evidence="2" type="ORF">ATK78_1640</name>
</gene>
<sequence length="146" mass="17179">MAMQWNGSHQFLEWLVERPKTDLATAVMVYWMQGPRWWKQYHNKQELIEKGDSAMGFDFTETLESKILSGFFKDQEFAFDPTKDDHGTIWANEYLDKLTVREIPPFLFRTLVGEEIEMPAGFEEGMPPDLVKKVQDVYDSYDIIDD</sequence>
<keyword evidence="3" id="KW-1185">Reference proteome</keyword>
<comment type="caution">
    <text evidence="2">The sequence shown here is derived from an EMBL/GenBank/DDBJ whole genome shotgun (WGS) entry which is preliminary data.</text>
</comment>
<dbReference type="InterPro" id="IPR025369">
    <property type="entry name" value="DUF4274"/>
</dbReference>
<evidence type="ECO:0000313" key="2">
    <source>
        <dbReference type="EMBL" id="TDQ09485.1"/>
    </source>
</evidence>
<organism evidence="2 3">
    <name type="scientific">Pedobacter metabolipauper</name>
    <dbReference type="NCBI Taxonomy" id="425513"/>
    <lineage>
        <taxon>Bacteria</taxon>
        <taxon>Pseudomonadati</taxon>
        <taxon>Bacteroidota</taxon>
        <taxon>Sphingobacteriia</taxon>
        <taxon>Sphingobacteriales</taxon>
        <taxon>Sphingobacteriaceae</taxon>
        <taxon>Pedobacter</taxon>
    </lineage>
</organism>
<feature type="domain" description="DUF4274" evidence="1">
    <location>
        <begin position="3"/>
        <end position="68"/>
    </location>
</feature>
<name>A0A4R6SYB1_9SPHI</name>
<protein>
    <submittedName>
        <fullName evidence="2">Uncharacterized protein DUF4274</fullName>
    </submittedName>
</protein>